<keyword evidence="11 12" id="KW-0119">Carbohydrate metabolism</keyword>
<dbReference type="CDD" id="cd01174">
    <property type="entry name" value="ribokinase"/>
    <property type="match status" value="1"/>
</dbReference>
<proteinExistence type="inferred from homology"/>
<reference evidence="14" key="1">
    <citation type="submission" date="2022-01" db="EMBL/GenBank/DDBJ databases">
        <authorList>
            <person name="King R."/>
        </authorList>
    </citation>
    <scope>NUCLEOTIDE SEQUENCE</scope>
</reference>
<evidence type="ECO:0000256" key="11">
    <source>
        <dbReference type="ARBA" id="ARBA00023277"/>
    </source>
</evidence>
<dbReference type="OrthoDB" id="415590at2759"/>
<evidence type="ECO:0000256" key="4">
    <source>
        <dbReference type="ARBA" id="ARBA00022679"/>
    </source>
</evidence>
<evidence type="ECO:0000256" key="9">
    <source>
        <dbReference type="ARBA" id="ARBA00022842"/>
    </source>
</evidence>
<comment type="similarity">
    <text evidence="12">Belongs to the carbohydrate kinase PfkB family. Ribokinase subfamily.</text>
</comment>
<dbReference type="GO" id="GO:0046872">
    <property type="term" value="F:metal ion binding"/>
    <property type="evidence" value="ECO:0007669"/>
    <property type="project" value="UniProtKB-KW"/>
</dbReference>
<dbReference type="InterPro" id="IPR029056">
    <property type="entry name" value="Ribokinase-like"/>
</dbReference>
<comment type="similarity">
    <text evidence="1">Belongs to the carbohydrate kinase pfkB family.</text>
</comment>
<evidence type="ECO:0000313" key="14">
    <source>
        <dbReference type="EMBL" id="CAG9859072.1"/>
    </source>
</evidence>
<dbReference type="NCBIfam" id="TIGR02152">
    <property type="entry name" value="D_ribokin_bact"/>
    <property type="match status" value="1"/>
</dbReference>
<evidence type="ECO:0000256" key="7">
    <source>
        <dbReference type="ARBA" id="ARBA00022777"/>
    </source>
</evidence>
<evidence type="ECO:0000256" key="5">
    <source>
        <dbReference type="ARBA" id="ARBA00022723"/>
    </source>
</evidence>
<feature type="binding site" evidence="12">
    <location>
        <begin position="253"/>
        <end position="254"/>
    </location>
    <ligand>
        <name>ATP</name>
        <dbReference type="ChEBI" id="CHEBI:30616"/>
    </ligand>
</feature>
<dbReference type="AlphaFoldDB" id="A0A9N9XRE2"/>
<feature type="active site" description="Proton acceptor" evidence="12">
    <location>
        <position position="254"/>
    </location>
</feature>
<dbReference type="SUPFAM" id="SSF53613">
    <property type="entry name" value="Ribokinase-like"/>
    <property type="match status" value="1"/>
</dbReference>
<evidence type="ECO:0000313" key="15">
    <source>
        <dbReference type="Proteomes" id="UP001153712"/>
    </source>
</evidence>
<gene>
    <name evidence="14" type="ORF">PHYEVI_LOCUS5448</name>
</gene>
<dbReference type="GO" id="GO:0005524">
    <property type="term" value="F:ATP binding"/>
    <property type="evidence" value="ECO:0007669"/>
    <property type="project" value="UniProtKB-UniRule"/>
</dbReference>
<feature type="binding site" evidence="12">
    <location>
        <position position="248"/>
    </location>
    <ligand>
        <name>K(+)</name>
        <dbReference type="ChEBI" id="CHEBI:29103"/>
    </ligand>
</feature>
<dbReference type="Proteomes" id="UP001153712">
    <property type="component" value="Chromosome 2"/>
</dbReference>
<organism evidence="14 15">
    <name type="scientific">Phyllotreta striolata</name>
    <name type="common">Striped flea beetle</name>
    <name type="synonym">Crioceris striolata</name>
    <dbReference type="NCBI Taxonomy" id="444603"/>
    <lineage>
        <taxon>Eukaryota</taxon>
        <taxon>Metazoa</taxon>
        <taxon>Ecdysozoa</taxon>
        <taxon>Arthropoda</taxon>
        <taxon>Hexapoda</taxon>
        <taxon>Insecta</taxon>
        <taxon>Pterygota</taxon>
        <taxon>Neoptera</taxon>
        <taxon>Endopterygota</taxon>
        <taxon>Coleoptera</taxon>
        <taxon>Polyphaga</taxon>
        <taxon>Cucujiformia</taxon>
        <taxon>Chrysomeloidea</taxon>
        <taxon>Chrysomelidae</taxon>
        <taxon>Galerucinae</taxon>
        <taxon>Alticini</taxon>
        <taxon>Phyllotreta</taxon>
    </lineage>
</organism>
<feature type="domain" description="Carbohydrate kinase PfkB" evidence="13">
    <location>
        <begin position="4"/>
        <end position="297"/>
    </location>
</feature>
<keyword evidence="8 12" id="KW-0067">ATP-binding</keyword>
<dbReference type="GO" id="GO:0004747">
    <property type="term" value="F:ribokinase activity"/>
    <property type="evidence" value="ECO:0007669"/>
    <property type="project" value="UniProtKB-UniRule"/>
</dbReference>
<evidence type="ECO:0000256" key="3">
    <source>
        <dbReference type="ARBA" id="ARBA00016943"/>
    </source>
</evidence>
<feature type="binding site" evidence="12">
    <location>
        <position position="289"/>
    </location>
    <ligand>
        <name>K(+)</name>
        <dbReference type="ChEBI" id="CHEBI:29103"/>
    </ligand>
</feature>
<comment type="subcellular location">
    <subcellularLocation>
        <location evidence="12">Cytoplasm</location>
    </subcellularLocation>
    <subcellularLocation>
        <location evidence="12">Nucleus</location>
    </subcellularLocation>
</comment>
<sequence>MTTKQIVTVGSCNIDLVSYAPRIPNPGETIHGREFLTFFGGKGANQCVAVAKLGGEAVMVARVGDDIWGPKYLETLQKENVITKYVLETEKCSTGVAQIIVGDDTGQNQIVITAGANGELKVKDIDAAEEVISQAGAVIMQLETAESAAIRAMELCKGVSILNGAPGKSTYDPKLLTLPTIFCVNETEASIFSGGLPVSTNPEIEAAAAALMSKGCQCVIITLGEQGAFYIDKNDKYYVSSNKVKCVDSTGAGDAFIGALAYLLVNEKDMPMKKAIELACFAAADSVTRPGAQPSFPDSSIFKEIIDSSKTSTDTQQCDCST</sequence>
<keyword evidence="12" id="KW-0539">Nucleus</keyword>
<keyword evidence="15" id="KW-1185">Reference proteome</keyword>
<comment type="caution">
    <text evidence="12">Lacks conserved residue(s) required for the propagation of feature annotation.</text>
</comment>
<dbReference type="GO" id="GO:0005634">
    <property type="term" value="C:nucleus"/>
    <property type="evidence" value="ECO:0007669"/>
    <property type="project" value="UniProtKB-SubCell"/>
</dbReference>
<feature type="binding site" evidence="12">
    <location>
        <position position="254"/>
    </location>
    <ligand>
        <name>substrate</name>
    </ligand>
</feature>
<dbReference type="HAMAP" id="MF_01987">
    <property type="entry name" value="Ribokinase"/>
    <property type="match status" value="1"/>
</dbReference>
<accession>A0A9N9XRE2</accession>
<evidence type="ECO:0000256" key="2">
    <source>
        <dbReference type="ARBA" id="ARBA00012035"/>
    </source>
</evidence>
<feature type="binding site" evidence="12">
    <location>
        <position position="250"/>
    </location>
    <ligand>
        <name>K(+)</name>
        <dbReference type="ChEBI" id="CHEBI:29103"/>
    </ligand>
</feature>
<evidence type="ECO:0000256" key="12">
    <source>
        <dbReference type="HAMAP-Rule" id="MF_03215"/>
    </source>
</evidence>
<keyword evidence="9 12" id="KW-0460">Magnesium</keyword>
<keyword evidence="7 12" id="KW-0418">Kinase</keyword>
<comment type="pathway">
    <text evidence="12">Carbohydrate metabolism; D-ribose degradation; D-ribose 5-phosphate from beta-D-ribopyranose: step 2/2.</text>
</comment>
<evidence type="ECO:0000256" key="10">
    <source>
        <dbReference type="ARBA" id="ARBA00022958"/>
    </source>
</evidence>
<evidence type="ECO:0000256" key="1">
    <source>
        <dbReference type="ARBA" id="ARBA00005380"/>
    </source>
</evidence>
<dbReference type="PRINTS" id="PR00990">
    <property type="entry name" value="RIBOKINASE"/>
</dbReference>
<comment type="subunit">
    <text evidence="12">Homodimer.</text>
</comment>
<evidence type="ECO:0000256" key="6">
    <source>
        <dbReference type="ARBA" id="ARBA00022741"/>
    </source>
</evidence>
<dbReference type="InterPro" id="IPR011877">
    <property type="entry name" value="Ribokinase"/>
</dbReference>
<dbReference type="InterPro" id="IPR002139">
    <property type="entry name" value="Ribo/fructo_kinase"/>
</dbReference>
<evidence type="ECO:0000259" key="13">
    <source>
        <dbReference type="Pfam" id="PF00294"/>
    </source>
</evidence>
<feature type="binding site" evidence="12">
    <location>
        <position position="286"/>
    </location>
    <ligand>
        <name>K(+)</name>
        <dbReference type="ChEBI" id="CHEBI:29103"/>
    </ligand>
</feature>
<protein>
    <recommendedName>
        <fullName evidence="3 12">Ribokinase</fullName>
        <shortName evidence="12">RK</shortName>
        <ecNumber evidence="2 12">2.7.1.15</ecNumber>
    </recommendedName>
</protein>
<evidence type="ECO:0000256" key="8">
    <source>
        <dbReference type="ARBA" id="ARBA00022840"/>
    </source>
</evidence>
<feature type="binding site" evidence="12">
    <location>
        <begin position="41"/>
        <end position="45"/>
    </location>
    <ligand>
        <name>substrate</name>
    </ligand>
</feature>
<feature type="binding site" evidence="12">
    <location>
        <begin position="222"/>
        <end position="227"/>
    </location>
    <ligand>
        <name>ATP</name>
        <dbReference type="ChEBI" id="CHEBI:30616"/>
    </ligand>
</feature>
<feature type="binding site" evidence="12">
    <location>
        <begin position="13"/>
        <end position="15"/>
    </location>
    <ligand>
        <name>substrate</name>
    </ligand>
</feature>
<dbReference type="PROSITE" id="PS00584">
    <property type="entry name" value="PFKB_KINASES_2"/>
    <property type="match status" value="1"/>
</dbReference>
<comment type="activity regulation">
    <text evidence="12">Activated by a monovalent cation that binds near, but not in, the active site. The most likely occupant of the site in vivo is potassium. Ion binding induces a conformational change that may alter substrate affinity.</text>
</comment>
<name>A0A9N9XRE2_PHYSR</name>
<dbReference type="Pfam" id="PF00294">
    <property type="entry name" value="PfkB"/>
    <property type="match status" value="1"/>
</dbReference>
<dbReference type="PANTHER" id="PTHR10584">
    <property type="entry name" value="SUGAR KINASE"/>
    <property type="match status" value="1"/>
</dbReference>
<keyword evidence="12" id="KW-0963">Cytoplasm</keyword>
<feature type="binding site" evidence="12">
    <location>
        <position position="295"/>
    </location>
    <ligand>
        <name>K(+)</name>
        <dbReference type="ChEBI" id="CHEBI:29103"/>
    </ligand>
</feature>
<feature type="binding site" evidence="12">
    <location>
        <position position="185"/>
    </location>
    <ligand>
        <name>ATP</name>
        <dbReference type="ChEBI" id="CHEBI:30616"/>
    </ligand>
</feature>
<comment type="function">
    <text evidence="12">Catalyzes the phosphorylation of ribose at O-5 in a reaction requiring ATP and magnesium. The resulting D-ribose-5-phosphate can then be used either for sythesis of nucleotides, histidine, and tryptophan, or as a component of the pentose phosphate pathway.</text>
</comment>
<keyword evidence="5 12" id="KW-0479">Metal-binding</keyword>
<dbReference type="InterPro" id="IPR002173">
    <property type="entry name" value="Carboh/pur_kinase_PfkB_CS"/>
</dbReference>
<comment type="cofactor">
    <cofactor evidence="12">
        <name>Mg(2+)</name>
        <dbReference type="ChEBI" id="CHEBI:18420"/>
    </cofactor>
    <text evidence="12">Requires a divalent cation, most likely magnesium in vivo, as an electrophilic catalyst to aid phosphoryl group transfer. It is the chelate of the metal and the nucleotide that is the actual substrate.</text>
</comment>
<dbReference type="InterPro" id="IPR011611">
    <property type="entry name" value="PfkB_dom"/>
</dbReference>
<feature type="binding site" evidence="12">
    <location>
        <position position="291"/>
    </location>
    <ligand>
        <name>K(+)</name>
        <dbReference type="ChEBI" id="CHEBI:29103"/>
    </ligand>
</feature>
<dbReference type="EMBL" id="OU900095">
    <property type="protein sequence ID" value="CAG9859072.1"/>
    <property type="molecule type" value="Genomic_DNA"/>
</dbReference>
<dbReference type="GO" id="GO:0019303">
    <property type="term" value="P:D-ribose catabolic process"/>
    <property type="evidence" value="ECO:0007669"/>
    <property type="project" value="UniProtKB-UniRule"/>
</dbReference>
<dbReference type="GO" id="GO:0005829">
    <property type="term" value="C:cytosol"/>
    <property type="evidence" value="ECO:0007669"/>
    <property type="project" value="TreeGrafter"/>
</dbReference>
<dbReference type="Gene3D" id="3.40.1190.20">
    <property type="match status" value="1"/>
</dbReference>
<feature type="binding site" evidence="12">
    <location>
        <position position="143"/>
    </location>
    <ligand>
        <name>substrate</name>
    </ligand>
</feature>
<dbReference type="PANTHER" id="PTHR10584:SF166">
    <property type="entry name" value="RIBOKINASE"/>
    <property type="match status" value="1"/>
</dbReference>
<keyword evidence="6 12" id="KW-0547">Nucleotide-binding</keyword>
<keyword evidence="4 12" id="KW-0808">Transferase</keyword>
<keyword evidence="10 12" id="KW-0630">Potassium</keyword>
<dbReference type="EC" id="2.7.1.15" evidence="2 12"/>
<comment type="catalytic activity">
    <reaction evidence="12">
        <text>D-ribose + ATP = D-ribose 5-phosphate + ADP + H(+)</text>
        <dbReference type="Rhea" id="RHEA:13697"/>
        <dbReference type="ChEBI" id="CHEBI:15378"/>
        <dbReference type="ChEBI" id="CHEBI:30616"/>
        <dbReference type="ChEBI" id="CHEBI:47013"/>
        <dbReference type="ChEBI" id="CHEBI:78346"/>
        <dbReference type="ChEBI" id="CHEBI:456216"/>
        <dbReference type="EC" id="2.7.1.15"/>
    </reaction>
</comment>